<dbReference type="InterPro" id="IPR003615">
    <property type="entry name" value="HNH_nuc"/>
</dbReference>
<comment type="caution">
    <text evidence="2">The sequence shown here is derived from an EMBL/GenBank/DDBJ whole genome shotgun (WGS) entry which is preliminary data.</text>
</comment>
<dbReference type="InterPro" id="IPR015947">
    <property type="entry name" value="PUA-like_sf"/>
</dbReference>
<reference evidence="2 3" key="1">
    <citation type="submission" date="2018-04" db="EMBL/GenBank/DDBJ databases">
        <title>Brenneria corticis sp.nov.</title>
        <authorList>
            <person name="Li Y."/>
        </authorList>
    </citation>
    <scope>NUCLEOTIDE SEQUENCE [LARGE SCALE GENOMIC DNA]</scope>
    <source>
        <strain evidence="2 3">LMG 27715</strain>
    </source>
</reference>
<dbReference type="Pfam" id="PF13391">
    <property type="entry name" value="HNH_2"/>
    <property type="match status" value="1"/>
</dbReference>
<dbReference type="Proteomes" id="UP000245138">
    <property type="component" value="Unassembled WGS sequence"/>
</dbReference>
<evidence type="ECO:0000313" key="3">
    <source>
        <dbReference type="Proteomes" id="UP000245138"/>
    </source>
</evidence>
<feature type="domain" description="HNH nuclease" evidence="1">
    <location>
        <begin position="213"/>
        <end position="264"/>
    </location>
</feature>
<name>A0A2U1TIN5_9GAMM</name>
<protein>
    <recommendedName>
        <fullName evidence="1">HNH nuclease domain-containing protein</fullName>
    </recommendedName>
</protein>
<dbReference type="EMBL" id="QDKJ01000033">
    <property type="protein sequence ID" value="PWC09245.1"/>
    <property type="molecule type" value="Genomic_DNA"/>
</dbReference>
<dbReference type="AlphaFoldDB" id="A0A2U1TIN5"/>
<organism evidence="2 3">
    <name type="scientific">Brenneria roseae subsp. americana</name>
    <dbReference type="NCBI Taxonomy" id="1508507"/>
    <lineage>
        <taxon>Bacteria</taxon>
        <taxon>Pseudomonadati</taxon>
        <taxon>Pseudomonadota</taxon>
        <taxon>Gammaproteobacteria</taxon>
        <taxon>Enterobacterales</taxon>
        <taxon>Pectobacteriaceae</taxon>
        <taxon>Brenneria</taxon>
    </lineage>
</organism>
<gene>
    <name evidence="2" type="ORF">B4923_20545</name>
</gene>
<dbReference type="OrthoDB" id="529575at2"/>
<keyword evidence="3" id="KW-1185">Reference proteome</keyword>
<evidence type="ECO:0000313" key="2">
    <source>
        <dbReference type="EMBL" id="PWC09245.1"/>
    </source>
</evidence>
<proteinExistence type="predicted"/>
<sequence>MKYFILQANPKIYKVEDYFRDKKYVYWTIKKLHGNKKHHISKGDVVFFWRTVGNREYSLSGFFAKGIVEESPVKRRDILHPECLGDDLWIKGLYTEGSKDKQVGIRILEYRDIDDPNRLSRSNLQHDPILKKLHVVDTGLQGNIATLIDKFSTRIEELWCDNEKGGSHEEINEDIKEIESDVTISETTKKQLINARLGQGDFRNKVLTNYPECPITGVSLPSLLKASHIKPWRISNNKERLDPYNGIMLSPHIDALFDKGYISFADDGSMLIRNDVIIINEIKLLNVPCDIKIAINENSKKYLDWHRGFLFHKNK</sequence>
<evidence type="ECO:0000259" key="1">
    <source>
        <dbReference type="Pfam" id="PF13391"/>
    </source>
</evidence>
<accession>A0A2U1TIN5</accession>
<dbReference type="SUPFAM" id="SSF88697">
    <property type="entry name" value="PUA domain-like"/>
    <property type="match status" value="1"/>
</dbReference>
<dbReference type="RefSeq" id="WP_109491544.1">
    <property type="nucleotide sequence ID" value="NZ_QDKJ01000033.1"/>
</dbReference>